<protein>
    <submittedName>
        <fullName evidence="1">Class I SAM-dependent methyltransferase</fullName>
    </submittedName>
</protein>
<gene>
    <name evidence="1" type="ORF">E5329_13170</name>
</gene>
<comment type="caution">
    <text evidence="1">The sequence shown here is derived from an EMBL/GenBank/DDBJ whole genome shotgun (WGS) entry which is preliminary data.</text>
</comment>
<proteinExistence type="predicted"/>
<keyword evidence="1" id="KW-0808">Transferase</keyword>
<dbReference type="EMBL" id="SRYA01000024">
    <property type="protein sequence ID" value="TGY95790.1"/>
    <property type="molecule type" value="Genomic_DNA"/>
</dbReference>
<sequence>MKKIGNVTLDTSCYSGKDLYSDGWIEDRILELAENYPPEEYNRVIAQEQDWAVMYHLAHERENILSWYPFETGAKVLEIGSGCGAVTGAAAAGADSVTCIDLSLKRSTINGLRNQCRDSVRICVGNFQDIEKGLEHDFDYATLIGVFEYGRGYIGGEKPYHGFLRTIMNHLKPGGRLLIAIENKFGLKYWAGCREDHVGTFFEGLEGYQNTEGVRTFTRPELVEMLEECGYRNYRFYYPYPDYKFPTVIYSDEYLPRPGELDKNICNFDRDRLVLMDEGKVFDQILKDGLFPLYANSFFLEITKDPEEGKGLESEGKLEIRKEPRGEITEEFKKIADQKRIVYTKYSSGRSPKFAIRTCIARENEEFLLYKTPEYPAGALHIQSIAGAKEKLEKLWEEKKLYQVNQCWLEGEKIFFEYLKGVTLEEKLDQLLEEGKQNSVKELLRVEVRNILEAAPTGTFSMTPEFQKVFGNVTFSQEETAVEPADIDLIFSNILLTEDGKRHVLDYEWTFDFPVPAGYLAYRALHYYLDAASKRKILKEDLNLYEEFGITADKILKYEEMERNFQQYIRGNYVPVGELYHRMGKKALPLGEVLKEKDRRRMQVYVDFGEGFCEEHSRFVDHGYDSVIQCTVSIPEQARAVWIDPALAPCILKDLSLRWSGEGQREPIPVTYATTGYEMKKNCYVFDNSDPKIIIEEIPEGKRQIDISYRISILEEETAVLLMDRVNTKGRMKKKVRGLLEG</sequence>
<dbReference type="Proteomes" id="UP000304953">
    <property type="component" value="Unassembled WGS sequence"/>
</dbReference>
<keyword evidence="2" id="KW-1185">Reference proteome</keyword>
<accession>A0AC61RW75</accession>
<keyword evidence="1" id="KW-0489">Methyltransferase</keyword>
<name>A0AC61RW75_9FIRM</name>
<reference evidence="1" key="1">
    <citation type="submission" date="2019-04" db="EMBL/GenBank/DDBJ databases">
        <title>Microbes associate with the intestines of laboratory mice.</title>
        <authorList>
            <person name="Navarre W."/>
            <person name="Wong E."/>
            <person name="Huang K."/>
            <person name="Tropini C."/>
            <person name="Ng K."/>
            <person name="Yu B."/>
        </authorList>
    </citation>
    <scope>NUCLEOTIDE SEQUENCE</scope>
    <source>
        <strain evidence="1">NM01_1-7b</strain>
    </source>
</reference>
<organism evidence="1 2">
    <name type="scientific">Petralouisia muris</name>
    <dbReference type="NCBI Taxonomy" id="3032872"/>
    <lineage>
        <taxon>Bacteria</taxon>
        <taxon>Bacillati</taxon>
        <taxon>Bacillota</taxon>
        <taxon>Clostridia</taxon>
        <taxon>Lachnospirales</taxon>
        <taxon>Lachnospiraceae</taxon>
        <taxon>Petralouisia</taxon>
    </lineage>
</organism>
<evidence type="ECO:0000313" key="2">
    <source>
        <dbReference type="Proteomes" id="UP000304953"/>
    </source>
</evidence>
<evidence type="ECO:0000313" key="1">
    <source>
        <dbReference type="EMBL" id="TGY95790.1"/>
    </source>
</evidence>